<feature type="chain" id="PRO_5046285510" evidence="1">
    <location>
        <begin position="27"/>
        <end position="318"/>
    </location>
</feature>
<feature type="signal peptide" evidence="1">
    <location>
        <begin position="1"/>
        <end position="26"/>
    </location>
</feature>
<dbReference type="PANTHER" id="PTHR43662">
    <property type="match status" value="1"/>
</dbReference>
<comment type="caution">
    <text evidence="3">The sequence shown here is derived from an EMBL/GenBank/DDBJ whole genome shotgun (WGS) entry which is preliminary data.</text>
</comment>
<reference evidence="3 4" key="1">
    <citation type="submission" date="2020-01" db="EMBL/GenBank/DDBJ databases">
        <title>Kibdelosporangium persica a novel Actinomycetes from a hot desert in Iran.</title>
        <authorList>
            <person name="Safaei N."/>
            <person name="Zaburannyi N."/>
            <person name="Mueller R."/>
            <person name="Wink J."/>
        </authorList>
    </citation>
    <scope>NUCLEOTIDE SEQUENCE [LARGE SCALE GENOMIC DNA]</scope>
    <source>
        <strain evidence="3 4">4NS15</strain>
    </source>
</reference>
<proteinExistence type="predicted"/>
<organism evidence="3 4">
    <name type="scientific">Kibdelosporangium persicum</name>
    <dbReference type="NCBI Taxonomy" id="2698649"/>
    <lineage>
        <taxon>Bacteria</taxon>
        <taxon>Bacillati</taxon>
        <taxon>Actinomycetota</taxon>
        <taxon>Actinomycetes</taxon>
        <taxon>Pseudonocardiales</taxon>
        <taxon>Pseudonocardiaceae</taxon>
        <taxon>Kibdelosporangium</taxon>
    </lineage>
</organism>
<evidence type="ECO:0000313" key="4">
    <source>
        <dbReference type="Proteomes" id="UP000763557"/>
    </source>
</evidence>
<dbReference type="PROSITE" id="PS51257">
    <property type="entry name" value="PROKAR_LIPOPROTEIN"/>
    <property type="match status" value="1"/>
</dbReference>
<feature type="domain" description="DUF1996" evidence="2">
    <location>
        <begin position="87"/>
        <end position="272"/>
    </location>
</feature>
<sequence>MRITSRRMRISGVPLRTAFMTALCTAAALTSACHSESGDSDYIEIGQVPEVPARPNVGTWQTTCGNNENGHRNADNVVAQPQLPNGAHHVHEYVGNLSTDAFSTNDTLANAATTCQFGDKSTYYWPVLRLIEERGHDEHAPGGGIHGNHGRILGPESVLIQFRGNPRSNVVAMPRFLRAITGNPVAVSQQGEHAERVQWTCSGARDRVTNRYPRCPEGQRVVRVFDFPSCWDGRNTDSQTHRTHLEFPVDDACKVGTFPVPQLHIEVAYAVPPGARYAIDSFPEEGREPITDHAMFIGVLPEQLMAQAVTCVNSGRQC</sequence>
<dbReference type="Proteomes" id="UP000763557">
    <property type="component" value="Unassembled WGS sequence"/>
</dbReference>
<dbReference type="EMBL" id="JAAATY010000005">
    <property type="protein sequence ID" value="NRN64985.1"/>
    <property type="molecule type" value="Genomic_DNA"/>
</dbReference>
<name>A0ABX2F1W5_9PSEU</name>
<evidence type="ECO:0000313" key="3">
    <source>
        <dbReference type="EMBL" id="NRN64985.1"/>
    </source>
</evidence>
<dbReference type="InterPro" id="IPR018535">
    <property type="entry name" value="DUF1996"/>
</dbReference>
<evidence type="ECO:0000256" key="1">
    <source>
        <dbReference type="SAM" id="SignalP"/>
    </source>
</evidence>
<evidence type="ECO:0000259" key="2">
    <source>
        <dbReference type="Pfam" id="PF09362"/>
    </source>
</evidence>
<gene>
    <name evidence="3" type="ORF">GC106_21910</name>
</gene>
<keyword evidence="1" id="KW-0732">Signal</keyword>
<dbReference type="PANTHER" id="PTHR43662:SF3">
    <property type="entry name" value="DOMAIN PROTEIN, PUTATIVE (AFU_ORTHOLOGUE AFUA_6G11970)-RELATED"/>
    <property type="match status" value="1"/>
</dbReference>
<accession>A0ABX2F1W5</accession>
<keyword evidence="4" id="KW-1185">Reference proteome</keyword>
<dbReference type="Pfam" id="PF09362">
    <property type="entry name" value="DUF1996"/>
    <property type="match status" value="1"/>
</dbReference>
<protein>
    <submittedName>
        <fullName evidence="3">DUF1996 domain-containing protein</fullName>
    </submittedName>
</protein>